<gene>
    <name evidence="2" type="ORF">BKA15_004011</name>
</gene>
<dbReference type="AlphaFoldDB" id="A0A7Y9I9K7"/>
<dbReference type="Proteomes" id="UP000569914">
    <property type="component" value="Unassembled WGS sequence"/>
</dbReference>
<keyword evidence="1" id="KW-0472">Membrane</keyword>
<evidence type="ECO:0000313" key="3">
    <source>
        <dbReference type="Proteomes" id="UP000569914"/>
    </source>
</evidence>
<evidence type="ECO:0008006" key="4">
    <source>
        <dbReference type="Google" id="ProtNLM"/>
    </source>
</evidence>
<evidence type="ECO:0000256" key="1">
    <source>
        <dbReference type="SAM" id="Phobius"/>
    </source>
</evidence>
<keyword evidence="3" id="KW-1185">Reference proteome</keyword>
<dbReference type="RefSeq" id="WP_179753659.1">
    <property type="nucleotide sequence ID" value="NZ_JACCBU010000001.1"/>
</dbReference>
<feature type="transmembrane region" description="Helical" evidence="1">
    <location>
        <begin position="14"/>
        <end position="36"/>
    </location>
</feature>
<reference evidence="2 3" key="1">
    <citation type="submission" date="2020-07" db="EMBL/GenBank/DDBJ databases">
        <title>Sequencing the genomes of 1000 actinobacteria strains.</title>
        <authorList>
            <person name="Klenk H.-P."/>
        </authorList>
    </citation>
    <scope>NUCLEOTIDE SEQUENCE [LARGE SCALE GENOMIC DNA]</scope>
    <source>
        <strain evidence="2 3">DSM 22083</strain>
    </source>
</reference>
<protein>
    <recommendedName>
        <fullName evidence="4">DoxX protein</fullName>
    </recommendedName>
</protein>
<sequence length="331" mass="35967">MINPPTSPTLPARIGWAAHLLLRIGLAGYLFVYGWAKVFLAQMGRADFGDALVAYGEMSPMGLLWRMIGYSVPFQFLSGVAEVLAAGLLLWRRTAGAGAAIAAFDMYFVFLLNLSYDVPVKQLSLALAIGATIAAIPYATRFLRSLFTSGPLPHGPLPTIITGRAGKIINVAGAVLAVLAVITSGVLFRLTFPAPQEGQALAGVYRVVDDTAKPAAQLADDQRWQQVAFGQWVVHGKSRWSIRQANGDLRTGSFSEAGPNLIMAELKAAQRGPVRTTEPVTTRLELRWERLADGRLRLTGGGQDLTLASDPEFRFLFDRDFSWDARPPVNR</sequence>
<proteinExistence type="predicted"/>
<feature type="transmembrane region" description="Helical" evidence="1">
    <location>
        <begin position="168"/>
        <end position="188"/>
    </location>
</feature>
<name>A0A7Y9I9K7_9ACTN</name>
<comment type="caution">
    <text evidence="2">The sequence shown here is derived from an EMBL/GenBank/DDBJ whole genome shotgun (WGS) entry which is preliminary data.</text>
</comment>
<accession>A0A7Y9I9K7</accession>
<evidence type="ECO:0000313" key="2">
    <source>
        <dbReference type="EMBL" id="NYE72682.1"/>
    </source>
</evidence>
<keyword evidence="1" id="KW-1133">Transmembrane helix</keyword>
<feature type="transmembrane region" description="Helical" evidence="1">
    <location>
        <begin position="123"/>
        <end position="143"/>
    </location>
</feature>
<feature type="transmembrane region" description="Helical" evidence="1">
    <location>
        <begin position="68"/>
        <end position="91"/>
    </location>
</feature>
<feature type="transmembrane region" description="Helical" evidence="1">
    <location>
        <begin position="97"/>
        <end position="116"/>
    </location>
</feature>
<keyword evidence="1" id="KW-0812">Transmembrane</keyword>
<organism evidence="2 3">
    <name type="scientific">Microlunatus parietis</name>
    <dbReference type="NCBI Taxonomy" id="682979"/>
    <lineage>
        <taxon>Bacteria</taxon>
        <taxon>Bacillati</taxon>
        <taxon>Actinomycetota</taxon>
        <taxon>Actinomycetes</taxon>
        <taxon>Propionibacteriales</taxon>
        <taxon>Propionibacteriaceae</taxon>
        <taxon>Microlunatus</taxon>
    </lineage>
</organism>
<dbReference type="EMBL" id="JACCBU010000001">
    <property type="protein sequence ID" value="NYE72682.1"/>
    <property type="molecule type" value="Genomic_DNA"/>
</dbReference>